<evidence type="ECO:0000313" key="2">
    <source>
        <dbReference type="Proteomes" id="UP000747110"/>
    </source>
</evidence>
<dbReference type="AlphaFoldDB" id="A0A8J4FVC9"/>
<proteinExistence type="predicted"/>
<comment type="caution">
    <text evidence="1">The sequence shown here is derived from an EMBL/GenBank/DDBJ whole genome shotgun (WGS) entry which is preliminary data.</text>
</comment>
<dbReference type="OrthoDB" id="513082at2759"/>
<reference evidence="1" key="1">
    <citation type="journal article" date="2021" name="Proc. Natl. Acad. Sci. U.S.A.">
        <title>Three genomes in the algal genus Volvox reveal the fate of a haploid sex-determining region after a transition to homothallism.</title>
        <authorList>
            <person name="Yamamoto K."/>
            <person name="Hamaji T."/>
            <person name="Kawai-Toyooka H."/>
            <person name="Matsuzaki R."/>
            <person name="Takahashi F."/>
            <person name="Nishimura Y."/>
            <person name="Kawachi M."/>
            <person name="Noguchi H."/>
            <person name="Minakuchi Y."/>
            <person name="Umen J.G."/>
            <person name="Toyoda A."/>
            <person name="Nozaki H."/>
        </authorList>
    </citation>
    <scope>NUCLEOTIDE SEQUENCE</scope>
    <source>
        <strain evidence="1">NIES-3786</strain>
    </source>
</reference>
<organism evidence="1 2">
    <name type="scientific">Volvox reticuliferus</name>
    <dbReference type="NCBI Taxonomy" id="1737510"/>
    <lineage>
        <taxon>Eukaryota</taxon>
        <taxon>Viridiplantae</taxon>
        <taxon>Chlorophyta</taxon>
        <taxon>core chlorophytes</taxon>
        <taxon>Chlorophyceae</taxon>
        <taxon>CS clade</taxon>
        <taxon>Chlamydomonadales</taxon>
        <taxon>Volvocaceae</taxon>
        <taxon>Volvox</taxon>
    </lineage>
</organism>
<keyword evidence="2" id="KW-1185">Reference proteome</keyword>
<sequence length="176" mass="19192">MVLGPQNVVIGQAGSGNGRGETGSPKQAIDPRVIGTWQKDMKRSTPMDAAADLIALSGLVREGIKLVRGCEVAVDESSLRMAVYSALPLFKINEYYPLDGAEAPNMRRDLRLGKFLGRLELTTEGMPRLHLRWDAPYAGEGLDEFHLVGPHELHIVSMVTANGQTVSYTSVFTRKA</sequence>
<dbReference type="Proteomes" id="UP000747110">
    <property type="component" value="Unassembled WGS sequence"/>
</dbReference>
<protein>
    <submittedName>
        <fullName evidence="1">Uncharacterized protein</fullName>
    </submittedName>
</protein>
<dbReference type="EMBL" id="BNCP01000070">
    <property type="protein sequence ID" value="GIL91864.1"/>
    <property type="molecule type" value="Genomic_DNA"/>
</dbReference>
<accession>A0A8J4FVC9</accession>
<name>A0A8J4FVC9_9CHLO</name>
<gene>
    <name evidence="1" type="ORF">Vretifemale_19390</name>
</gene>
<evidence type="ECO:0000313" key="1">
    <source>
        <dbReference type="EMBL" id="GIL91864.1"/>
    </source>
</evidence>